<sequence length="399" mass="45852">MTTPLTSPFVQGDTTSAKVWRRILNRGNTSHRTKVLAEGQTLYVCGTAFERNRFITRSATPIFKKPLNQRRTLSIYQDTDHSYIRLHKPCKGRDLIYGKYALNRDLVRLSSNGQVIAYSLPKGLRRSIGIIMIGLCWLISFIGTIFPRKARLNDEVRMYKQVGQDYREHPNITFEVTEDEFEKIEHYIQQLLKDPESTTPPLRFRTIGNNCSGFPRDVFLLTGYPGGFTDYFEEEAVRTRGFGFVGSVLDAHGFGEALIRLFKTFGSLLGILKHRNYLPPVTLKNVKEELPPASRAIAHTRQQLKQLPNCQPVHAGQDAMMRYFSSGQRFGYCERLQRSGYYHAALHELEVILNDLKRRVYDKAYGVHATPESLYRDKSELLFCQAIAEKIRHKIRLPG</sequence>
<evidence type="ECO:0000256" key="1">
    <source>
        <dbReference type="SAM" id="Phobius"/>
    </source>
</evidence>
<name>A0ABT0PH97_9GAMM</name>
<comment type="caution">
    <text evidence="2">The sequence shown here is derived from an EMBL/GenBank/DDBJ whole genome shotgun (WGS) entry which is preliminary data.</text>
</comment>
<gene>
    <name evidence="2" type="ORF">M3P05_10685</name>
</gene>
<keyword evidence="1" id="KW-0472">Membrane</keyword>
<protein>
    <submittedName>
        <fullName evidence="2">Uncharacterized protein</fullName>
    </submittedName>
</protein>
<keyword evidence="1" id="KW-1133">Transmembrane helix</keyword>
<keyword evidence="1" id="KW-0812">Transmembrane</keyword>
<dbReference type="RefSeq" id="WP_249699592.1">
    <property type="nucleotide sequence ID" value="NZ_JAMFLX010000012.1"/>
</dbReference>
<organism evidence="2 3">
    <name type="scientific">Parendozoicomonas callyspongiae</name>
    <dbReference type="NCBI Taxonomy" id="2942213"/>
    <lineage>
        <taxon>Bacteria</taxon>
        <taxon>Pseudomonadati</taxon>
        <taxon>Pseudomonadota</taxon>
        <taxon>Gammaproteobacteria</taxon>
        <taxon>Oceanospirillales</taxon>
        <taxon>Endozoicomonadaceae</taxon>
        <taxon>Parendozoicomonas</taxon>
    </lineage>
</organism>
<evidence type="ECO:0000313" key="3">
    <source>
        <dbReference type="Proteomes" id="UP001203338"/>
    </source>
</evidence>
<dbReference type="EMBL" id="JAMFLX010000012">
    <property type="protein sequence ID" value="MCL6270386.1"/>
    <property type="molecule type" value="Genomic_DNA"/>
</dbReference>
<evidence type="ECO:0000313" key="2">
    <source>
        <dbReference type="EMBL" id="MCL6270386.1"/>
    </source>
</evidence>
<accession>A0ABT0PH97</accession>
<keyword evidence="3" id="KW-1185">Reference proteome</keyword>
<dbReference type="Proteomes" id="UP001203338">
    <property type="component" value="Unassembled WGS sequence"/>
</dbReference>
<feature type="transmembrane region" description="Helical" evidence="1">
    <location>
        <begin position="128"/>
        <end position="146"/>
    </location>
</feature>
<proteinExistence type="predicted"/>
<reference evidence="2 3" key="1">
    <citation type="submission" date="2022-05" db="EMBL/GenBank/DDBJ databases">
        <authorList>
            <person name="Park J.-S."/>
        </authorList>
    </citation>
    <scope>NUCLEOTIDE SEQUENCE [LARGE SCALE GENOMIC DNA]</scope>
    <source>
        <strain evidence="2 3">2012CJ34-2</strain>
    </source>
</reference>